<dbReference type="PANTHER" id="PTHR43104">
    <property type="entry name" value="L-2-HYDROXYGLUTARATE DEHYDROGENASE, MITOCHONDRIAL"/>
    <property type="match status" value="1"/>
</dbReference>
<proteinExistence type="inferred from homology"/>
<evidence type="ECO:0000256" key="5">
    <source>
        <dbReference type="ARBA" id="ARBA00037941"/>
    </source>
</evidence>
<evidence type="ECO:0000256" key="3">
    <source>
        <dbReference type="ARBA" id="ARBA00022827"/>
    </source>
</evidence>
<comment type="similarity">
    <text evidence="5">Belongs to the L2HGDH family.</text>
</comment>
<dbReference type="EMBL" id="CP146275">
    <property type="protein sequence ID" value="WWT31742.1"/>
    <property type="molecule type" value="Genomic_DNA"/>
</dbReference>
<dbReference type="InterPro" id="IPR006076">
    <property type="entry name" value="FAD-dep_OxRdtase"/>
</dbReference>
<dbReference type="Gene3D" id="3.30.9.10">
    <property type="entry name" value="D-Amino Acid Oxidase, subunit A, domain 2"/>
    <property type="match status" value="1"/>
</dbReference>
<dbReference type="EC" id="1.1.3.-" evidence="7"/>
<evidence type="ECO:0000313" key="8">
    <source>
        <dbReference type="Proteomes" id="UP001369958"/>
    </source>
</evidence>
<evidence type="ECO:0000256" key="1">
    <source>
        <dbReference type="ARBA" id="ARBA00001974"/>
    </source>
</evidence>
<dbReference type="Gene3D" id="3.50.50.60">
    <property type="entry name" value="FAD/NAD(P)-binding domain"/>
    <property type="match status" value="1"/>
</dbReference>
<evidence type="ECO:0000256" key="2">
    <source>
        <dbReference type="ARBA" id="ARBA00022630"/>
    </source>
</evidence>
<organism evidence="7 8">
    <name type="scientific">Pelagibacterium nitratireducens</name>
    <dbReference type="NCBI Taxonomy" id="1046114"/>
    <lineage>
        <taxon>Bacteria</taxon>
        <taxon>Pseudomonadati</taxon>
        <taxon>Pseudomonadota</taxon>
        <taxon>Alphaproteobacteria</taxon>
        <taxon>Hyphomicrobiales</taxon>
        <taxon>Devosiaceae</taxon>
        <taxon>Pelagibacterium</taxon>
    </lineage>
</organism>
<dbReference type="PANTHER" id="PTHR43104:SF2">
    <property type="entry name" value="L-2-HYDROXYGLUTARATE DEHYDROGENASE, MITOCHONDRIAL"/>
    <property type="match status" value="1"/>
</dbReference>
<name>A0ABZ2HW32_9HYPH</name>
<keyword evidence="2" id="KW-0285">Flavoprotein</keyword>
<keyword evidence="3" id="KW-0274">FAD</keyword>
<dbReference type="SUPFAM" id="SSF51905">
    <property type="entry name" value="FAD/NAD(P)-binding domain"/>
    <property type="match status" value="1"/>
</dbReference>
<evidence type="ECO:0000256" key="4">
    <source>
        <dbReference type="ARBA" id="ARBA00023002"/>
    </source>
</evidence>
<dbReference type="Pfam" id="PF01266">
    <property type="entry name" value="DAO"/>
    <property type="match status" value="1"/>
</dbReference>
<dbReference type="GO" id="GO:0016491">
    <property type="term" value="F:oxidoreductase activity"/>
    <property type="evidence" value="ECO:0007669"/>
    <property type="project" value="UniProtKB-KW"/>
</dbReference>
<dbReference type="Proteomes" id="UP001369958">
    <property type="component" value="Chromosome"/>
</dbReference>
<feature type="domain" description="FAD dependent oxidoreductase" evidence="6">
    <location>
        <begin position="6"/>
        <end position="394"/>
    </location>
</feature>
<sequence length="406" mass="44272">MGIDYDYCVIGGGIVGVATAHALADRFPDAGVVLVEKEAELGRHQTGHNSGVIHSGIYYAPGSLKARLCAEGERRTKAFCREHGIAFEERGKLIVATTSLEEQRLDALWHRAKLNGIVTESLSAGDIAEREPHIAGTKALFVPAAAIVDYLEVVKKLADAFVKMGGSLLLNNSVMAISEDDDAVRVELNDRTIRSNKLVACAGLQSDRLARMAGLNPTHQIVPFRGEYYKVRQERSDLCHAMIYPVPDPDLPFLGIHLTPMINGRLTVGPNAVLGFAREGYPKFSVSIRDIASYASFPGFWRSIRANLKSGVAEMMDSVFKARYLRACQKYCPSLDLDDLQPMSAGIRAQAVATDGTLIHDFLFLDSPRQLHVCNAPSPAATSALPIADMIVDRLQADRPTATSRR</sequence>
<comment type="cofactor">
    <cofactor evidence="1">
        <name>FAD</name>
        <dbReference type="ChEBI" id="CHEBI:57692"/>
    </cofactor>
</comment>
<protein>
    <submittedName>
        <fullName evidence="7">L-2-hydroxyglutarate oxidase</fullName>
        <ecNumber evidence="7">1.1.3.-</ecNumber>
    </submittedName>
</protein>
<evidence type="ECO:0000259" key="6">
    <source>
        <dbReference type="Pfam" id="PF01266"/>
    </source>
</evidence>
<dbReference type="InterPro" id="IPR036188">
    <property type="entry name" value="FAD/NAD-bd_sf"/>
</dbReference>
<keyword evidence="8" id="KW-1185">Reference proteome</keyword>
<reference evidence="7 8" key="1">
    <citation type="submission" date="2024-02" db="EMBL/GenBank/DDBJ databases">
        <title>Complete genome sequence of Pelagibacterium nitratireducens ZH15.</title>
        <authorList>
            <person name="Zhao L.H."/>
        </authorList>
    </citation>
    <scope>NUCLEOTIDE SEQUENCE [LARGE SCALE GENOMIC DNA]</scope>
    <source>
        <strain evidence="7 8">ZH15</strain>
    </source>
</reference>
<keyword evidence="4 7" id="KW-0560">Oxidoreductase</keyword>
<evidence type="ECO:0000313" key="7">
    <source>
        <dbReference type="EMBL" id="WWT31742.1"/>
    </source>
</evidence>
<accession>A0ABZ2HW32</accession>
<dbReference type="NCBIfam" id="NF008726">
    <property type="entry name" value="PRK11728.1"/>
    <property type="match status" value="1"/>
</dbReference>
<gene>
    <name evidence="7" type="primary">lhgO</name>
    <name evidence="7" type="ORF">V6617_12045</name>
</gene>